<feature type="domain" description="F-box" evidence="2">
    <location>
        <begin position="18"/>
        <end position="64"/>
    </location>
</feature>
<feature type="compositionally biased region" description="Gly residues" evidence="1">
    <location>
        <begin position="119"/>
        <end position="135"/>
    </location>
</feature>
<protein>
    <submittedName>
        <fullName evidence="3">F-box domain-containing protein</fullName>
    </submittedName>
</protein>
<feature type="region of interest" description="Disordered" evidence="1">
    <location>
        <begin position="108"/>
        <end position="156"/>
    </location>
</feature>
<organism evidence="3 4">
    <name type="scientific">Seiridium unicorne</name>
    <dbReference type="NCBI Taxonomy" id="138068"/>
    <lineage>
        <taxon>Eukaryota</taxon>
        <taxon>Fungi</taxon>
        <taxon>Dikarya</taxon>
        <taxon>Ascomycota</taxon>
        <taxon>Pezizomycotina</taxon>
        <taxon>Sordariomycetes</taxon>
        <taxon>Xylariomycetidae</taxon>
        <taxon>Amphisphaeriales</taxon>
        <taxon>Sporocadaceae</taxon>
        <taxon>Seiridium</taxon>
    </lineage>
</organism>
<dbReference type="InterPro" id="IPR036047">
    <property type="entry name" value="F-box-like_dom_sf"/>
</dbReference>
<dbReference type="SMART" id="SM00256">
    <property type="entry name" value="FBOX"/>
    <property type="match status" value="1"/>
</dbReference>
<proteinExistence type="predicted"/>
<gene>
    <name evidence="3" type="ORF">SUNI508_08887</name>
</gene>
<dbReference type="Pfam" id="PF00646">
    <property type="entry name" value="F-box"/>
    <property type="match status" value="1"/>
</dbReference>
<evidence type="ECO:0000313" key="3">
    <source>
        <dbReference type="EMBL" id="KAK9417307.1"/>
    </source>
</evidence>
<reference evidence="3 4" key="1">
    <citation type="journal article" date="2024" name="J. Plant Pathol.">
        <title>Sequence and assembly of the genome of Seiridium unicorne, isolate CBS 538.82, causal agent of cypress canker disease.</title>
        <authorList>
            <person name="Scali E."/>
            <person name="Rocca G.D."/>
            <person name="Danti R."/>
            <person name="Garbelotto M."/>
            <person name="Barberini S."/>
            <person name="Baroncelli R."/>
            <person name="Emiliani G."/>
        </authorList>
    </citation>
    <scope>NUCLEOTIDE SEQUENCE [LARGE SCALE GENOMIC DNA]</scope>
    <source>
        <strain evidence="3 4">BM-138-508</strain>
    </source>
</reference>
<name>A0ABR2URL0_9PEZI</name>
<sequence>MPAMPALPDMASLRISDSPRLDSLPELVLSTIISHLNTAQSVARLSSTCKKLRILVESQGWRVFVCGRFGTLALPQRTEGNDWIGLARKLTWQSRAWDRRAFSVASLIPPDKEAPGNAQGHGGQGGRGGRAGRGGRGGRGRRAGRGGRGGRSRMQTYPPHILVDANSRIEGYVEEETVAWGAGEDVVVRWRETRHSSLTQEKWGTIEGANTGFRSGTDDVTAVSILNDSTQSPALLVGRASGYLQLSSISLNDFGRSIAWFQPQPSQVGTSIEQREIQHFDTNISKHTMAVATKDNLLFYPLPETWSTPDQGEYLVQPSESFDVRKIRNAEEFMLLQQVRFMESGDLALGMSSSPAPLRYLTRTPTETIMTNASKMHPSRRCTDTYIYGNGQPQTLRSILPVSRASVAGGSGNVALSSYDDGTIRLQDLRTSSAIDSIFQDHFEVTTPVGPLISYGMERFVVGSARDTILKIFDFRWSKSYYYTDALPCSKAPLGPTPKPLTWQSPPQGPERGSCLHLSDRPCRLHALARTNFYRPGCNIYLPVFRQPNSPIYSLAKASDTSPVMYAGLAGELVKIGLRDQETDARESYYMQSAGDGNRCGYGYQESFTSVVETSDGIALSDISKSSRVPAIYKQRGVFAKEFCRLDKTLT</sequence>
<evidence type="ECO:0000259" key="2">
    <source>
        <dbReference type="PROSITE" id="PS50181"/>
    </source>
</evidence>
<keyword evidence="4" id="KW-1185">Reference proteome</keyword>
<feature type="compositionally biased region" description="Basic residues" evidence="1">
    <location>
        <begin position="136"/>
        <end position="151"/>
    </location>
</feature>
<dbReference type="InterPro" id="IPR001810">
    <property type="entry name" value="F-box_dom"/>
</dbReference>
<evidence type="ECO:0000313" key="4">
    <source>
        <dbReference type="Proteomes" id="UP001408356"/>
    </source>
</evidence>
<dbReference type="SUPFAM" id="SSF50978">
    <property type="entry name" value="WD40 repeat-like"/>
    <property type="match status" value="1"/>
</dbReference>
<dbReference type="SUPFAM" id="SSF81383">
    <property type="entry name" value="F-box domain"/>
    <property type="match status" value="1"/>
</dbReference>
<comment type="caution">
    <text evidence="3">The sequence shown here is derived from an EMBL/GenBank/DDBJ whole genome shotgun (WGS) entry which is preliminary data.</text>
</comment>
<accession>A0ABR2URL0</accession>
<dbReference type="EMBL" id="JARVKF010000399">
    <property type="protein sequence ID" value="KAK9417307.1"/>
    <property type="molecule type" value="Genomic_DNA"/>
</dbReference>
<dbReference type="PROSITE" id="PS50181">
    <property type="entry name" value="FBOX"/>
    <property type="match status" value="1"/>
</dbReference>
<dbReference type="Proteomes" id="UP001408356">
    <property type="component" value="Unassembled WGS sequence"/>
</dbReference>
<evidence type="ECO:0000256" key="1">
    <source>
        <dbReference type="SAM" id="MobiDB-lite"/>
    </source>
</evidence>
<dbReference type="InterPro" id="IPR036322">
    <property type="entry name" value="WD40_repeat_dom_sf"/>
</dbReference>